<evidence type="ECO:0000256" key="7">
    <source>
        <dbReference type="ARBA" id="ARBA00022989"/>
    </source>
</evidence>
<reference evidence="11 12" key="1">
    <citation type="submission" date="2011-07" db="EMBL/GenBank/DDBJ databases">
        <authorList>
            <person name="Coyne R."/>
            <person name="Brami D."/>
            <person name="Johnson J."/>
            <person name="Hostetler J."/>
            <person name="Hannick L."/>
            <person name="Clark T."/>
            <person name="Cassidy-Hanley D."/>
            <person name="Inman J."/>
        </authorList>
    </citation>
    <scope>NUCLEOTIDE SEQUENCE [LARGE SCALE GENOMIC DNA]</scope>
    <source>
        <strain evidence="11 12">G5</strain>
    </source>
</reference>
<dbReference type="SUPFAM" id="SSF52540">
    <property type="entry name" value="P-loop containing nucleoside triphosphate hydrolases"/>
    <property type="match status" value="1"/>
</dbReference>
<keyword evidence="7 9" id="KW-1133">Transmembrane helix</keyword>
<evidence type="ECO:0000256" key="3">
    <source>
        <dbReference type="ARBA" id="ARBA00022692"/>
    </source>
</evidence>
<dbReference type="eggNOG" id="KOG0059">
    <property type="taxonomic scope" value="Eukaryota"/>
</dbReference>
<dbReference type="Pfam" id="PF00005">
    <property type="entry name" value="ABC_tran"/>
    <property type="match status" value="1"/>
</dbReference>
<dbReference type="OMA" id="WEDLSCV"/>
<dbReference type="SMART" id="SM00382">
    <property type="entry name" value="AAA"/>
    <property type="match status" value="1"/>
</dbReference>
<feature type="transmembrane region" description="Helical" evidence="9">
    <location>
        <begin position="384"/>
        <end position="408"/>
    </location>
</feature>
<keyword evidence="6" id="KW-0067">ATP-binding</keyword>
<feature type="transmembrane region" description="Helical" evidence="9">
    <location>
        <begin position="46"/>
        <end position="75"/>
    </location>
</feature>
<dbReference type="Proteomes" id="UP000008983">
    <property type="component" value="Unassembled WGS sequence"/>
</dbReference>
<keyword evidence="3 9" id="KW-0812">Transmembrane</keyword>
<evidence type="ECO:0000313" key="11">
    <source>
        <dbReference type="EMBL" id="EGR31530.1"/>
    </source>
</evidence>
<feature type="transmembrane region" description="Helical" evidence="9">
    <location>
        <begin position="339"/>
        <end position="364"/>
    </location>
</feature>
<feature type="transmembrane region" description="Helical" evidence="9">
    <location>
        <begin position="511"/>
        <end position="531"/>
    </location>
</feature>
<dbReference type="RefSeq" id="XP_004035016.1">
    <property type="nucleotide sequence ID" value="XM_004034968.1"/>
</dbReference>
<keyword evidence="12" id="KW-1185">Reference proteome</keyword>
<dbReference type="InterPro" id="IPR003439">
    <property type="entry name" value="ABC_transporter-like_ATP-bd"/>
</dbReference>
<dbReference type="InterPro" id="IPR027417">
    <property type="entry name" value="P-loop_NTPase"/>
</dbReference>
<feature type="domain" description="ABC transporter" evidence="10">
    <location>
        <begin position="615"/>
        <end position="846"/>
    </location>
</feature>
<dbReference type="AlphaFoldDB" id="G0QTF3"/>
<dbReference type="PROSITE" id="PS00211">
    <property type="entry name" value="ABC_TRANSPORTER_1"/>
    <property type="match status" value="1"/>
</dbReference>
<dbReference type="STRING" id="857967.G0QTF3"/>
<evidence type="ECO:0000256" key="8">
    <source>
        <dbReference type="ARBA" id="ARBA00023136"/>
    </source>
</evidence>
<evidence type="ECO:0000256" key="5">
    <source>
        <dbReference type="ARBA" id="ARBA00022741"/>
    </source>
</evidence>
<evidence type="ECO:0000256" key="4">
    <source>
        <dbReference type="ARBA" id="ARBA00022737"/>
    </source>
</evidence>
<keyword evidence="2" id="KW-0813">Transport</keyword>
<protein>
    <recommendedName>
        <fullName evidence="10">ABC transporter domain-containing protein</fullName>
    </recommendedName>
</protein>
<feature type="transmembrane region" description="Helical" evidence="9">
    <location>
        <begin position="543"/>
        <end position="563"/>
    </location>
</feature>
<proteinExistence type="predicted"/>
<keyword evidence="4" id="KW-0677">Repeat</keyword>
<dbReference type="GO" id="GO:0016887">
    <property type="term" value="F:ATP hydrolysis activity"/>
    <property type="evidence" value="ECO:0007669"/>
    <property type="project" value="InterPro"/>
</dbReference>
<dbReference type="GO" id="GO:0016020">
    <property type="term" value="C:membrane"/>
    <property type="evidence" value="ECO:0007669"/>
    <property type="project" value="UniProtKB-SubCell"/>
</dbReference>
<dbReference type="InterPro" id="IPR017871">
    <property type="entry name" value="ABC_transporter-like_CS"/>
</dbReference>
<keyword evidence="8 9" id="KW-0472">Membrane</keyword>
<evidence type="ECO:0000259" key="10">
    <source>
        <dbReference type="PROSITE" id="PS50893"/>
    </source>
</evidence>
<gene>
    <name evidence="11" type="ORF">IMG5_107500</name>
</gene>
<comment type="subcellular location">
    <subcellularLocation>
        <location evidence="1">Membrane</location>
        <topology evidence="1">Multi-pass membrane protein</topology>
    </subcellularLocation>
</comment>
<dbReference type="GeneID" id="14907655"/>
<evidence type="ECO:0000313" key="12">
    <source>
        <dbReference type="Proteomes" id="UP000008983"/>
    </source>
</evidence>
<dbReference type="GO" id="GO:0005319">
    <property type="term" value="F:lipid transporter activity"/>
    <property type="evidence" value="ECO:0007669"/>
    <property type="project" value="TreeGrafter"/>
</dbReference>
<keyword evidence="5" id="KW-0547">Nucleotide-binding</keyword>
<dbReference type="GO" id="GO:0140359">
    <property type="term" value="F:ABC-type transporter activity"/>
    <property type="evidence" value="ECO:0007669"/>
    <property type="project" value="InterPro"/>
</dbReference>
<dbReference type="CDD" id="cd03263">
    <property type="entry name" value="ABC_subfamily_A"/>
    <property type="match status" value="1"/>
</dbReference>
<dbReference type="PROSITE" id="PS50893">
    <property type="entry name" value="ABC_TRANSPORTER_2"/>
    <property type="match status" value="1"/>
</dbReference>
<dbReference type="GO" id="GO:0005524">
    <property type="term" value="F:ATP binding"/>
    <property type="evidence" value="ECO:0007669"/>
    <property type="project" value="UniProtKB-KW"/>
</dbReference>
<dbReference type="InParanoid" id="G0QTF3"/>
<organism evidence="11 12">
    <name type="scientific">Ichthyophthirius multifiliis</name>
    <name type="common">White spot disease agent</name>
    <name type="synonym">Ich</name>
    <dbReference type="NCBI Taxonomy" id="5932"/>
    <lineage>
        <taxon>Eukaryota</taxon>
        <taxon>Sar</taxon>
        <taxon>Alveolata</taxon>
        <taxon>Ciliophora</taxon>
        <taxon>Intramacronucleata</taxon>
        <taxon>Oligohymenophorea</taxon>
        <taxon>Hymenostomatida</taxon>
        <taxon>Ophryoglenina</taxon>
        <taxon>Ichthyophthirius</taxon>
    </lineage>
</organism>
<evidence type="ECO:0000256" key="6">
    <source>
        <dbReference type="ARBA" id="ARBA00022840"/>
    </source>
</evidence>
<name>G0QTF3_ICHMU</name>
<accession>G0QTF3</accession>
<dbReference type="FunFam" id="3.40.50.300:FF:000665">
    <property type="entry name" value="ABC transporter A family member 2"/>
    <property type="match status" value="1"/>
</dbReference>
<evidence type="ECO:0000256" key="9">
    <source>
        <dbReference type="SAM" id="Phobius"/>
    </source>
</evidence>
<evidence type="ECO:0000256" key="1">
    <source>
        <dbReference type="ARBA" id="ARBA00004141"/>
    </source>
</evidence>
<dbReference type="InterPro" id="IPR026082">
    <property type="entry name" value="ABCA"/>
</dbReference>
<dbReference type="OrthoDB" id="311765at2759"/>
<dbReference type="EMBL" id="GL983849">
    <property type="protein sequence ID" value="EGR31530.1"/>
    <property type="molecule type" value="Genomic_DNA"/>
</dbReference>
<evidence type="ECO:0000256" key="2">
    <source>
        <dbReference type="ARBA" id="ARBA00022448"/>
    </source>
</evidence>
<dbReference type="Gene3D" id="3.40.50.300">
    <property type="entry name" value="P-loop containing nucleotide triphosphate hydrolases"/>
    <property type="match status" value="1"/>
</dbReference>
<dbReference type="InterPro" id="IPR003593">
    <property type="entry name" value="AAA+_ATPase"/>
</dbReference>
<sequence length="929" mass="109821">MLQIQQNQVQTNQQNKINEAISQLRALFLKNITFQVKQIGTNICQVLIFFIFLNFFFQIFTPLLCLIFIYMISFISGQKEIVKQLDYPFLFNIPSLSSLYSKVNIDDCIEWYQISFDQNATQYTKDFVGSNTGNQFQTNKGLLSNVFQQQGCAYKAQIDENITINSPFFKNIVIFYNTYLPNKIYIIYVIRIPKILTINQKIIYNNQMKLNIKHLNKINVKKINIKYQIKYIQKKDYQYLIPDGGITFYEASEQILNCIIEINDLRYPNYHRNNGITKMIYYNDQFKEQINMRITEGQISLIDLVTKAYIQKLYPNVWLISGIQYLPKGEFQKPLAQQLITIVGGTLYPLALSLLCPIFMYLIVLEKEEKLLNMMKMNGLKMKYYWTINFLFFLLMTFLTFSFFYFLVIQFYNQIFCKYKFLIISNKQKIFILNQQKKMKKSHQYCFHGVQPKQEYQYFSHHLQNQQVLRQQQDIYYQYLFVQYQQYQIQLYIHFLKKFLTYQECMHRQDFIGSFLVFQILVYWKIVQITFLKFLTNYKIVQFINLFVFLFFIFGIIFSFNYFTSLKLFNRKQNIQNQQVSLDNQFQQIQDEDAQKEQEFAKNLSPTVNSEEYPLIIKKLTKVYKHAAHKAVNELTFAVKKGQIFGLLGPNGAGKTTLISMLTGIINPTSGTAYIAGKNIINEKEKVHKYIGVCPQFDLLWGDLTIKEHLLFYARLKGITKKEEKEEVEKVIKKLNLQEFQDFQSKQLSGGMKRRLSVAISLVGKSQIVFLDEPSTGLDPINRRYLWDIILKCQGECGIVLTTHSMEEADVLCNKIAIITKGTLRCIGNQIRLKNLYGQGYRLYINCLKNQICQQNISHLINDIVPKAVKLSEFNNKYIFQVPQQYNKIICDLFYLIEKQKQYYQISDWGISLSSLEDVFMFITNKYQQ</sequence>
<dbReference type="PANTHER" id="PTHR19229">
    <property type="entry name" value="ATP-BINDING CASSETTE TRANSPORTER SUBFAMILY A ABCA"/>
    <property type="match status" value="1"/>
</dbReference>
<dbReference type="PANTHER" id="PTHR19229:SF36">
    <property type="entry name" value="ATP-BINDING CASSETTE SUB-FAMILY A MEMBER 2"/>
    <property type="match status" value="1"/>
</dbReference>